<dbReference type="PANTHER" id="PTHR11586">
    <property type="entry name" value="TRNA-AMINOACYLATION COFACTOR ARC1 FAMILY MEMBER"/>
    <property type="match status" value="1"/>
</dbReference>
<evidence type="ECO:0000259" key="4">
    <source>
        <dbReference type="PROSITE" id="PS50886"/>
    </source>
</evidence>
<evidence type="ECO:0000256" key="2">
    <source>
        <dbReference type="ARBA" id="ARBA00022884"/>
    </source>
</evidence>
<sequence>MNATDSEALNKINDLIHDLEADLVVSQGQNSDAASILIDTTKASSSEVNPQPKQVIKAVKKEKLPKRSAKVDPTPENQADITKLDLRVGKITKAWTHEKADKLFCEEIDVGEENARLVASGLRKHYRLEEMRNRLVVILCNLKPRNMLGFRSHGMVMCAEIKLDNGEEKVGFVEPPMNAKVSEGHTSVMCFF</sequence>
<reference evidence="5" key="2">
    <citation type="submission" date="2011-02" db="EMBL/GenBank/DDBJ databases">
        <authorList>
            <person name="MacLean D."/>
        </authorList>
    </citation>
    <scope>NUCLEOTIDE SEQUENCE</scope>
</reference>
<dbReference type="AlphaFoldDB" id="F0WCK5"/>
<dbReference type="HOGENOM" id="CLU_009710_6_5_1"/>
<protein>
    <submittedName>
        <fullName evidence="5">Uncharacterized protein AlNc14C59G4385</fullName>
    </submittedName>
</protein>
<dbReference type="Gene3D" id="2.40.50.140">
    <property type="entry name" value="Nucleic acid-binding proteins"/>
    <property type="match status" value="1"/>
</dbReference>
<dbReference type="PANTHER" id="PTHR11586:SF33">
    <property type="entry name" value="AMINOACYL TRNA SYNTHASE COMPLEX-INTERACTING MULTIFUNCTIONAL PROTEIN 1"/>
    <property type="match status" value="1"/>
</dbReference>
<keyword evidence="1 3" id="KW-0820">tRNA-binding</keyword>
<dbReference type="InterPro" id="IPR051270">
    <property type="entry name" value="Tyrosine-tRNA_ligase_regulator"/>
</dbReference>
<dbReference type="PROSITE" id="PS50886">
    <property type="entry name" value="TRBD"/>
    <property type="match status" value="1"/>
</dbReference>
<evidence type="ECO:0000256" key="1">
    <source>
        <dbReference type="ARBA" id="ARBA00022555"/>
    </source>
</evidence>
<evidence type="ECO:0000313" key="5">
    <source>
        <dbReference type="EMBL" id="CCA18922.1"/>
    </source>
</evidence>
<organism evidence="5">
    <name type="scientific">Albugo laibachii Nc14</name>
    <dbReference type="NCBI Taxonomy" id="890382"/>
    <lineage>
        <taxon>Eukaryota</taxon>
        <taxon>Sar</taxon>
        <taxon>Stramenopiles</taxon>
        <taxon>Oomycota</taxon>
        <taxon>Peronosporomycetes</taxon>
        <taxon>Albuginales</taxon>
        <taxon>Albuginaceae</taxon>
        <taxon>Albugo</taxon>
    </lineage>
</organism>
<name>F0WCK5_9STRA</name>
<accession>F0WCK5</accession>
<dbReference type="GO" id="GO:0000049">
    <property type="term" value="F:tRNA binding"/>
    <property type="evidence" value="ECO:0007669"/>
    <property type="project" value="UniProtKB-UniRule"/>
</dbReference>
<dbReference type="InterPro" id="IPR012340">
    <property type="entry name" value="NA-bd_OB-fold"/>
</dbReference>
<gene>
    <name evidence="5" type="primary">AlNc14C59G4385</name>
    <name evidence="5" type="ORF">ALNC14_050650</name>
</gene>
<evidence type="ECO:0000256" key="3">
    <source>
        <dbReference type="PROSITE-ProRule" id="PRU00209"/>
    </source>
</evidence>
<proteinExistence type="predicted"/>
<keyword evidence="2 3" id="KW-0694">RNA-binding</keyword>
<dbReference type="EMBL" id="FR824104">
    <property type="protein sequence ID" value="CCA18922.1"/>
    <property type="molecule type" value="Genomic_DNA"/>
</dbReference>
<dbReference type="CDD" id="cd02799">
    <property type="entry name" value="tRNA_bind_EMAP-II_like"/>
    <property type="match status" value="1"/>
</dbReference>
<dbReference type="InterPro" id="IPR002547">
    <property type="entry name" value="tRNA-bd_dom"/>
</dbReference>
<dbReference type="Pfam" id="PF01588">
    <property type="entry name" value="tRNA_bind"/>
    <property type="match status" value="1"/>
</dbReference>
<reference evidence="5" key="1">
    <citation type="journal article" date="2011" name="PLoS Biol.">
        <title>Gene gain and loss during evolution of obligate parasitism in the white rust pathogen of Arabidopsis thaliana.</title>
        <authorList>
            <person name="Kemen E."/>
            <person name="Gardiner A."/>
            <person name="Schultz-Larsen T."/>
            <person name="Kemen A.C."/>
            <person name="Balmuth A.L."/>
            <person name="Robert-Seilaniantz A."/>
            <person name="Bailey K."/>
            <person name="Holub E."/>
            <person name="Studholme D.J."/>
            <person name="Maclean D."/>
            <person name="Jones J.D."/>
        </authorList>
    </citation>
    <scope>NUCLEOTIDE SEQUENCE</scope>
</reference>
<feature type="domain" description="TRNA-binding" evidence="4">
    <location>
        <begin position="80"/>
        <end position="188"/>
    </location>
</feature>
<dbReference type="SUPFAM" id="SSF50249">
    <property type="entry name" value="Nucleic acid-binding proteins"/>
    <property type="match status" value="1"/>
</dbReference>